<dbReference type="GO" id="GO:0020037">
    <property type="term" value="F:heme binding"/>
    <property type="evidence" value="ECO:0007669"/>
    <property type="project" value="InterPro"/>
</dbReference>
<evidence type="ECO:0000256" key="1">
    <source>
        <dbReference type="ARBA" id="ARBA00010617"/>
    </source>
</evidence>
<sequence>MSLDYMFYIFLFLISLAAILLAKFGHNGPKQSLPPGSFGWPIIGEFIDLQRTGLLGKPEEFITKRMQRYNKHIFKTSMFGEKTAILCGPMANKLLFTSEKKLVQTYWPTFLKKFFGTSFFTAPYDEATRTRKLVTSFLKPEVLSDFVRRFDSVFASINDQGRQERLLEEFNLVLSGVFQWPLYFPGTRHFKAVNAARVIRRELLDVIERKRRKREKMMGGCIDEEEEGDRISHLMDVRGEDGKGLTDVEIADNILLLMDAGHDTSSSTMMMLVKYLAELPECYERVLAGESVFLTLFCNFLSSG</sequence>
<dbReference type="InterPro" id="IPR036396">
    <property type="entry name" value="Cyt_P450_sf"/>
</dbReference>
<evidence type="ECO:0000256" key="4">
    <source>
        <dbReference type="ARBA" id="ARBA00023002"/>
    </source>
</evidence>
<dbReference type="Gene3D" id="1.10.630.10">
    <property type="entry name" value="Cytochrome P450"/>
    <property type="match status" value="1"/>
</dbReference>
<dbReference type="GO" id="GO:0016705">
    <property type="term" value="F:oxidoreductase activity, acting on paired donors, with incorporation or reduction of molecular oxygen"/>
    <property type="evidence" value="ECO:0007669"/>
    <property type="project" value="InterPro"/>
</dbReference>
<evidence type="ECO:0000256" key="7">
    <source>
        <dbReference type="SAM" id="Phobius"/>
    </source>
</evidence>
<dbReference type="PANTHER" id="PTHR24286">
    <property type="entry name" value="CYTOCHROME P450 26"/>
    <property type="match status" value="1"/>
</dbReference>
<evidence type="ECO:0000256" key="6">
    <source>
        <dbReference type="ARBA" id="ARBA00023033"/>
    </source>
</evidence>
<comment type="caution">
    <text evidence="8">The sequence shown here is derived from an EMBL/GenBank/DDBJ whole genome shotgun (WGS) entry which is preliminary data.</text>
</comment>
<dbReference type="SUPFAM" id="SSF48264">
    <property type="entry name" value="Cytochrome P450"/>
    <property type="match status" value="1"/>
</dbReference>
<accession>A0A443NB38</accession>
<proteinExistence type="inferred from homology"/>
<evidence type="ECO:0000256" key="3">
    <source>
        <dbReference type="ARBA" id="ARBA00022723"/>
    </source>
</evidence>
<dbReference type="GO" id="GO:0005506">
    <property type="term" value="F:iron ion binding"/>
    <property type="evidence" value="ECO:0007669"/>
    <property type="project" value="InterPro"/>
</dbReference>
<dbReference type="GO" id="GO:0016125">
    <property type="term" value="P:sterol metabolic process"/>
    <property type="evidence" value="ECO:0007669"/>
    <property type="project" value="TreeGrafter"/>
</dbReference>
<keyword evidence="6" id="KW-0503">Monooxygenase</keyword>
<keyword evidence="7" id="KW-1133">Transmembrane helix</keyword>
<organism evidence="8 9">
    <name type="scientific">Cinnamomum micranthum f. kanehirae</name>
    <dbReference type="NCBI Taxonomy" id="337451"/>
    <lineage>
        <taxon>Eukaryota</taxon>
        <taxon>Viridiplantae</taxon>
        <taxon>Streptophyta</taxon>
        <taxon>Embryophyta</taxon>
        <taxon>Tracheophyta</taxon>
        <taxon>Spermatophyta</taxon>
        <taxon>Magnoliopsida</taxon>
        <taxon>Magnoliidae</taxon>
        <taxon>Laurales</taxon>
        <taxon>Lauraceae</taxon>
        <taxon>Cinnamomum</taxon>
    </lineage>
</organism>
<evidence type="ECO:0000313" key="8">
    <source>
        <dbReference type="EMBL" id="RWR75740.1"/>
    </source>
</evidence>
<evidence type="ECO:0000256" key="5">
    <source>
        <dbReference type="ARBA" id="ARBA00023004"/>
    </source>
</evidence>
<dbReference type="STRING" id="337451.A0A443NB38"/>
<keyword evidence="7" id="KW-0812">Transmembrane</keyword>
<reference evidence="8 9" key="1">
    <citation type="journal article" date="2019" name="Nat. Plants">
        <title>Stout camphor tree genome fills gaps in understanding of flowering plant genome evolution.</title>
        <authorList>
            <person name="Chaw S.M."/>
            <person name="Liu Y.C."/>
            <person name="Wu Y.W."/>
            <person name="Wang H.Y."/>
            <person name="Lin C.I."/>
            <person name="Wu C.S."/>
            <person name="Ke H.M."/>
            <person name="Chang L.Y."/>
            <person name="Hsu C.Y."/>
            <person name="Yang H.T."/>
            <person name="Sudianto E."/>
            <person name="Hsu M.H."/>
            <person name="Wu K.P."/>
            <person name="Wang L.N."/>
            <person name="Leebens-Mack J.H."/>
            <person name="Tsai I.J."/>
        </authorList>
    </citation>
    <scope>NUCLEOTIDE SEQUENCE [LARGE SCALE GENOMIC DNA]</scope>
    <source>
        <strain evidence="9">cv. Chaw 1501</strain>
        <tissue evidence="8">Young leaves</tissue>
    </source>
</reference>
<dbReference type="EMBL" id="QPKB01000002">
    <property type="protein sequence ID" value="RWR75740.1"/>
    <property type="molecule type" value="Genomic_DNA"/>
</dbReference>
<evidence type="ECO:0000256" key="2">
    <source>
        <dbReference type="ARBA" id="ARBA00022617"/>
    </source>
</evidence>
<comment type="similarity">
    <text evidence="1">Belongs to the cytochrome P450 family.</text>
</comment>
<feature type="transmembrane region" description="Helical" evidence="7">
    <location>
        <begin position="6"/>
        <end position="24"/>
    </location>
</feature>
<keyword evidence="4" id="KW-0560">Oxidoreductase</keyword>
<dbReference type="OrthoDB" id="442633at2759"/>
<dbReference type="PANTHER" id="PTHR24286:SF384">
    <property type="entry name" value="P450, PUTATIVE (EUROFUNG)-RELATED"/>
    <property type="match status" value="1"/>
</dbReference>
<dbReference type="InterPro" id="IPR001128">
    <property type="entry name" value="Cyt_P450"/>
</dbReference>
<keyword evidence="7" id="KW-0472">Membrane</keyword>
<protein>
    <submittedName>
        <fullName evidence="8">Cytochrome P450</fullName>
    </submittedName>
</protein>
<dbReference type="Pfam" id="PF00067">
    <property type="entry name" value="p450"/>
    <property type="match status" value="1"/>
</dbReference>
<dbReference type="Proteomes" id="UP000283530">
    <property type="component" value="Unassembled WGS sequence"/>
</dbReference>
<name>A0A443NB38_9MAGN</name>
<dbReference type="GO" id="GO:0004497">
    <property type="term" value="F:monooxygenase activity"/>
    <property type="evidence" value="ECO:0007669"/>
    <property type="project" value="UniProtKB-KW"/>
</dbReference>
<gene>
    <name evidence="8" type="ORF">CKAN_00413800</name>
</gene>
<keyword evidence="2" id="KW-0349">Heme</keyword>
<dbReference type="AlphaFoldDB" id="A0A443NB38"/>
<evidence type="ECO:0000313" key="9">
    <source>
        <dbReference type="Proteomes" id="UP000283530"/>
    </source>
</evidence>
<keyword evidence="3" id="KW-0479">Metal-binding</keyword>
<keyword evidence="9" id="KW-1185">Reference proteome</keyword>
<keyword evidence="5" id="KW-0408">Iron</keyword>